<comment type="similarity">
    <text evidence="1">Belongs to the glycosyl hydrolase 3 family.</text>
</comment>
<gene>
    <name evidence="5" type="ORF">E6K81_10645</name>
</gene>
<evidence type="ECO:0000259" key="4">
    <source>
        <dbReference type="Pfam" id="PF00933"/>
    </source>
</evidence>
<comment type="caution">
    <text evidence="5">The sequence shown here is derived from an EMBL/GenBank/DDBJ whole genome shotgun (WGS) entry which is preliminary data.</text>
</comment>
<evidence type="ECO:0000313" key="5">
    <source>
        <dbReference type="EMBL" id="TMQ71203.1"/>
    </source>
</evidence>
<keyword evidence="2 5" id="KW-0378">Hydrolase</keyword>
<evidence type="ECO:0000256" key="2">
    <source>
        <dbReference type="ARBA" id="ARBA00022801"/>
    </source>
</evidence>
<protein>
    <submittedName>
        <fullName evidence="5">Glycoside hydrolase family 3 protein</fullName>
    </submittedName>
</protein>
<dbReference type="InterPro" id="IPR017853">
    <property type="entry name" value="GH"/>
</dbReference>
<dbReference type="InterPro" id="IPR001764">
    <property type="entry name" value="Glyco_hydro_3_N"/>
</dbReference>
<evidence type="ECO:0000256" key="3">
    <source>
        <dbReference type="ARBA" id="ARBA00023295"/>
    </source>
</evidence>
<keyword evidence="3" id="KW-0326">Glycosidase</keyword>
<dbReference type="GO" id="GO:0004553">
    <property type="term" value="F:hydrolase activity, hydrolyzing O-glycosyl compounds"/>
    <property type="evidence" value="ECO:0007669"/>
    <property type="project" value="InterPro"/>
</dbReference>
<dbReference type="InterPro" id="IPR050226">
    <property type="entry name" value="NagZ_Beta-hexosaminidase"/>
</dbReference>
<dbReference type="GO" id="GO:0005975">
    <property type="term" value="P:carbohydrate metabolic process"/>
    <property type="evidence" value="ECO:0007669"/>
    <property type="project" value="InterPro"/>
</dbReference>
<dbReference type="GO" id="GO:0009254">
    <property type="term" value="P:peptidoglycan turnover"/>
    <property type="evidence" value="ECO:0007669"/>
    <property type="project" value="TreeGrafter"/>
</dbReference>
<dbReference type="PANTHER" id="PTHR30480:SF16">
    <property type="entry name" value="GLYCOSIDE HYDROLASE FAMILY 3 DOMAIN PROTEIN"/>
    <property type="match status" value="1"/>
</dbReference>
<name>A0A538U5N2_UNCEI</name>
<dbReference type="AlphaFoldDB" id="A0A538U5N2"/>
<evidence type="ECO:0000256" key="1">
    <source>
        <dbReference type="ARBA" id="ARBA00005336"/>
    </source>
</evidence>
<accession>A0A538U5N2</accession>
<dbReference type="Gene3D" id="3.20.20.300">
    <property type="entry name" value="Glycoside hydrolase, family 3, N-terminal domain"/>
    <property type="match status" value="1"/>
</dbReference>
<dbReference type="EMBL" id="VBPB01000179">
    <property type="protein sequence ID" value="TMQ71203.1"/>
    <property type="molecule type" value="Genomic_DNA"/>
</dbReference>
<feature type="domain" description="Glycoside hydrolase family 3 N-terminal" evidence="4">
    <location>
        <begin position="115"/>
        <end position="399"/>
    </location>
</feature>
<sequence length="563" mass="59659">MTDSVNSVLRWETRGRMGSGSLPCGSAVPNGQDAWAGDRGVAFRTTDAGGTARAGVGPGGRRRARPLGLVDRCRTPPPPSAPMDAQRGIARRMVVGLPREGLAPAWEKDFAAYPPAGVILFARDFQDLEGLRRLTAHLRDLARPRRIFIAADEEGGFVSQLAGHLTVPPNAALLARGAEPGDVEWLARVTGERLRALGLDWAFAPVADIHSEPRNPVIGPRAWGTAPDAVAGAVAAMVRGLRAGGVATCLKHFPGHGDTVLDSHLALPRCDAPADRLAARELAPFRANLDADAVMTAHVVYPGLDPERPATFSRAIVHGLLRERLGFAGLAITDALEMKGAAQGREPLAAARMSLEAGCDLLLYAFHDEAVRRLRLALADALVDGVIDRANFDAARPRLAAFDHARPEPTAEDLARPLESLTPPDWEPRLERIVERGLVTRGTLPPAAAAGPWRVQEPAFAHGPTLASEIAALGVPLAAGGTPALEVVAVMSRVPLTAMETERLRALARARPVALIGLQSDAFLDDVPEAVLRISASDATPLARRVVARALAHQHRAALAARA</sequence>
<evidence type="ECO:0000313" key="6">
    <source>
        <dbReference type="Proteomes" id="UP000319771"/>
    </source>
</evidence>
<proteinExistence type="inferred from homology"/>
<dbReference type="Pfam" id="PF00933">
    <property type="entry name" value="Glyco_hydro_3"/>
    <property type="match status" value="1"/>
</dbReference>
<dbReference type="Proteomes" id="UP000319771">
    <property type="component" value="Unassembled WGS sequence"/>
</dbReference>
<dbReference type="InterPro" id="IPR036962">
    <property type="entry name" value="Glyco_hydro_3_N_sf"/>
</dbReference>
<dbReference type="PANTHER" id="PTHR30480">
    <property type="entry name" value="BETA-HEXOSAMINIDASE-RELATED"/>
    <property type="match status" value="1"/>
</dbReference>
<dbReference type="SUPFAM" id="SSF51445">
    <property type="entry name" value="(Trans)glycosidases"/>
    <property type="match status" value="1"/>
</dbReference>
<organism evidence="5 6">
    <name type="scientific">Eiseniibacteriota bacterium</name>
    <dbReference type="NCBI Taxonomy" id="2212470"/>
    <lineage>
        <taxon>Bacteria</taxon>
        <taxon>Candidatus Eiseniibacteriota</taxon>
    </lineage>
</organism>
<reference evidence="5 6" key="1">
    <citation type="journal article" date="2019" name="Nat. Microbiol.">
        <title>Mediterranean grassland soil C-N compound turnover is dependent on rainfall and depth, and is mediated by genomically divergent microorganisms.</title>
        <authorList>
            <person name="Diamond S."/>
            <person name="Andeer P.F."/>
            <person name="Li Z."/>
            <person name="Crits-Christoph A."/>
            <person name="Burstein D."/>
            <person name="Anantharaman K."/>
            <person name="Lane K.R."/>
            <person name="Thomas B.C."/>
            <person name="Pan C."/>
            <person name="Northen T.R."/>
            <person name="Banfield J.F."/>
        </authorList>
    </citation>
    <scope>NUCLEOTIDE SEQUENCE [LARGE SCALE GENOMIC DNA]</scope>
    <source>
        <strain evidence="5">WS_11</strain>
    </source>
</reference>